<gene>
    <name evidence="2" type="ORF">FOXB_13414</name>
</gene>
<accession>F9G432</accession>
<dbReference type="EMBL" id="AFQF01003347">
    <property type="protein sequence ID" value="EGU76076.1"/>
    <property type="molecule type" value="Genomic_DNA"/>
</dbReference>
<protein>
    <submittedName>
        <fullName evidence="2">Uncharacterized protein</fullName>
    </submittedName>
</protein>
<reference evidence="2" key="1">
    <citation type="journal article" date="2012" name="Mol. Plant Microbe Interact.">
        <title>A highly conserved effector in Fusarium oxysporum is required for full virulence on Arabidopsis.</title>
        <authorList>
            <person name="Thatcher L.F."/>
            <person name="Gardiner D.M."/>
            <person name="Kazan K."/>
            <person name="Manners J."/>
        </authorList>
    </citation>
    <scope>NUCLEOTIDE SEQUENCE [LARGE SCALE GENOMIC DNA]</scope>
    <source>
        <strain evidence="2">Fo5176</strain>
    </source>
</reference>
<evidence type="ECO:0000313" key="2">
    <source>
        <dbReference type="EMBL" id="EGU76076.1"/>
    </source>
</evidence>
<name>F9G432_FUSOF</name>
<proteinExistence type="predicted"/>
<organism evidence="2">
    <name type="scientific">Fusarium oxysporum (strain Fo5176)</name>
    <name type="common">Fusarium vascular wilt</name>
    <dbReference type="NCBI Taxonomy" id="660025"/>
    <lineage>
        <taxon>Eukaryota</taxon>
        <taxon>Fungi</taxon>
        <taxon>Dikarya</taxon>
        <taxon>Ascomycota</taxon>
        <taxon>Pezizomycotina</taxon>
        <taxon>Sordariomycetes</taxon>
        <taxon>Hypocreomycetidae</taxon>
        <taxon>Hypocreales</taxon>
        <taxon>Nectriaceae</taxon>
        <taxon>Fusarium</taxon>
        <taxon>Fusarium oxysporum species complex</taxon>
    </lineage>
</organism>
<sequence>MSKLDRHTVSIDDEVAAALRPLKSRQTTEKGTSHGGRQQSQEWDRRGHLSDKPRIRIRRAGDDEALHETIYGKALVLVGNYDQQLQQRSPLYETSLLCCPEQST</sequence>
<comment type="caution">
    <text evidence="2">The sequence shown here is derived from an EMBL/GenBank/DDBJ whole genome shotgun (WGS) entry which is preliminary data.</text>
</comment>
<feature type="region of interest" description="Disordered" evidence="1">
    <location>
        <begin position="20"/>
        <end position="51"/>
    </location>
</feature>
<dbReference type="AlphaFoldDB" id="F9G432"/>
<feature type="compositionally biased region" description="Basic and acidic residues" evidence="1">
    <location>
        <begin position="42"/>
        <end position="51"/>
    </location>
</feature>
<evidence type="ECO:0000256" key="1">
    <source>
        <dbReference type="SAM" id="MobiDB-lite"/>
    </source>
</evidence>